<evidence type="ECO:0000313" key="5">
    <source>
        <dbReference type="EMBL" id="EME37700.1"/>
    </source>
</evidence>
<protein>
    <submittedName>
        <fullName evidence="5">Ribosomal-protein-S18p-alanine acetyltransferase</fullName>
    </submittedName>
</protein>
<keyword evidence="1" id="KW-0808">Transferase</keyword>
<dbReference type="PROSITE" id="PS51186">
    <property type="entry name" value="GNAT"/>
    <property type="match status" value="1"/>
</dbReference>
<dbReference type="EMBL" id="ANHZ02000002">
    <property type="protein sequence ID" value="EME37700.1"/>
    <property type="molecule type" value="Genomic_DNA"/>
</dbReference>
<dbReference type="InterPro" id="IPR006464">
    <property type="entry name" value="AcTrfase_RimI/Ard1"/>
</dbReference>
<reference evidence="5 6" key="1">
    <citation type="journal article" date="2014" name="Genome Announc.">
        <title>Draft Genome Sequence of Kocuria palustris PEL.</title>
        <authorList>
            <person name="Sharma G."/>
            <person name="Khatri I."/>
            <person name="Subramanian S."/>
        </authorList>
    </citation>
    <scope>NUCLEOTIDE SEQUENCE [LARGE SCALE GENOMIC DNA]</scope>
    <source>
        <strain evidence="5 6">PEL</strain>
    </source>
</reference>
<dbReference type="Gene3D" id="3.40.630.30">
    <property type="match status" value="1"/>
</dbReference>
<name>M2YGQ7_9MICC</name>
<dbReference type="InterPro" id="IPR050832">
    <property type="entry name" value="Bact_Acetyltransf"/>
</dbReference>
<dbReference type="GO" id="GO:0008080">
    <property type="term" value="F:N-acetyltransferase activity"/>
    <property type="evidence" value="ECO:0007669"/>
    <property type="project" value="InterPro"/>
</dbReference>
<dbReference type="InterPro" id="IPR000182">
    <property type="entry name" value="GNAT_dom"/>
</dbReference>
<dbReference type="CDD" id="cd04301">
    <property type="entry name" value="NAT_SF"/>
    <property type="match status" value="1"/>
</dbReference>
<evidence type="ECO:0000259" key="4">
    <source>
        <dbReference type="PROSITE" id="PS51186"/>
    </source>
</evidence>
<keyword evidence="6" id="KW-1185">Reference proteome</keyword>
<dbReference type="InterPro" id="IPR016181">
    <property type="entry name" value="Acyl_CoA_acyltransferase"/>
</dbReference>
<evidence type="ECO:0000256" key="2">
    <source>
        <dbReference type="ARBA" id="ARBA00023315"/>
    </source>
</evidence>
<dbReference type="Proteomes" id="UP000009877">
    <property type="component" value="Unassembled WGS sequence"/>
</dbReference>
<gene>
    <name evidence="5" type="ORF">C884_01074</name>
</gene>
<accession>M2YGQ7</accession>
<proteinExistence type="predicted"/>
<dbReference type="Pfam" id="PF00583">
    <property type="entry name" value="Acetyltransf_1"/>
    <property type="match status" value="1"/>
</dbReference>
<feature type="region of interest" description="Disordered" evidence="3">
    <location>
        <begin position="153"/>
        <end position="188"/>
    </location>
</feature>
<sequence length="188" mass="20508">MSGPWQLRTAALEDVAALHSLELELFPGDAWSEDMLAAEISHETRRYLVAVQDERIVGYAGVMVVAETADVQNIAVIPQLRGRGLGSALLQALHEIASRRGAQEVLLEVRESNETAQSLYRRFGYVEIAQRPRYYPDGETAVIMLAPLSADGGASEAVGTQRPPSTTDLTSHMDLSAAAHDDPREDPR</sequence>
<dbReference type="PANTHER" id="PTHR43877">
    <property type="entry name" value="AMINOALKYLPHOSPHONATE N-ACETYLTRANSFERASE-RELATED-RELATED"/>
    <property type="match status" value="1"/>
</dbReference>
<evidence type="ECO:0000256" key="1">
    <source>
        <dbReference type="ARBA" id="ARBA00022679"/>
    </source>
</evidence>
<dbReference type="SUPFAM" id="SSF55729">
    <property type="entry name" value="Acyl-CoA N-acyltransferases (Nat)"/>
    <property type="match status" value="1"/>
</dbReference>
<comment type="caution">
    <text evidence="5">The sequence shown here is derived from an EMBL/GenBank/DDBJ whole genome shotgun (WGS) entry which is preliminary data.</text>
</comment>
<evidence type="ECO:0000256" key="3">
    <source>
        <dbReference type="SAM" id="MobiDB-lite"/>
    </source>
</evidence>
<feature type="domain" description="N-acetyltransferase" evidence="4">
    <location>
        <begin position="5"/>
        <end position="149"/>
    </location>
</feature>
<dbReference type="NCBIfam" id="TIGR01575">
    <property type="entry name" value="rimI"/>
    <property type="match status" value="1"/>
</dbReference>
<keyword evidence="2" id="KW-0012">Acyltransferase</keyword>
<organism evidence="5 6">
    <name type="scientific">Kocuria palustris PEL</name>
    <dbReference type="NCBI Taxonomy" id="1236550"/>
    <lineage>
        <taxon>Bacteria</taxon>
        <taxon>Bacillati</taxon>
        <taxon>Actinomycetota</taxon>
        <taxon>Actinomycetes</taxon>
        <taxon>Micrococcales</taxon>
        <taxon>Micrococcaceae</taxon>
        <taxon>Kocuria</taxon>
    </lineage>
</organism>
<feature type="compositionally biased region" description="Basic and acidic residues" evidence="3">
    <location>
        <begin position="179"/>
        <end position="188"/>
    </location>
</feature>
<dbReference type="RefSeq" id="WP_006213456.1">
    <property type="nucleotide sequence ID" value="NZ_ANHZ02000002.1"/>
</dbReference>
<evidence type="ECO:0000313" key="6">
    <source>
        <dbReference type="Proteomes" id="UP000009877"/>
    </source>
</evidence>
<dbReference type="AlphaFoldDB" id="M2YGQ7"/>